<keyword evidence="2" id="KW-1185">Reference proteome</keyword>
<dbReference type="Proteomes" id="UP000187455">
    <property type="component" value="Unassembled WGS sequence"/>
</dbReference>
<gene>
    <name evidence="1" type="ORF">AYI68_g3614</name>
</gene>
<proteinExistence type="predicted"/>
<accession>A0A1R0GZH4</accession>
<evidence type="ECO:0000313" key="2">
    <source>
        <dbReference type="Proteomes" id="UP000187455"/>
    </source>
</evidence>
<protein>
    <submittedName>
        <fullName evidence="1">Uncharacterized protein</fullName>
    </submittedName>
</protein>
<sequence length="92" mass="10217">MALFSSSDDTFFVTIWVLEWDFESLRYYVRSPSAVTELGPRGIEHSESPSYWGPDSGHTGTIPRTLSLENYAGLSGGGYLGLNWLQLRSVSP</sequence>
<dbReference type="AlphaFoldDB" id="A0A1R0GZH4"/>
<evidence type="ECO:0000313" key="1">
    <source>
        <dbReference type="EMBL" id="OLY82266.1"/>
    </source>
</evidence>
<organism evidence="1 2">
    <name type="scientific">Smittium mucronatum</name>
    <dbReference type="NCBI Taxonomy" id="133383"/>
    <lineage>
        <taxon>Eukaryota</taxon>
        <taxon>Fungi</taxon>
        <taxon>Fungi incertae sedis</taxon>
        <taxon>Zoopagomycota</taxon>
        <taxon>Kickxellomycotina</taxon>
        <taxon>Harpellomycetes</taxon>
        <taxon>Harpellales</taxon>
        <taxon>Legeriomycetaceae</taxon>
        <taxon>Smittium</taxon>
    </lineage>
</organism>
<reference evidence="1 2" key="1">
    <citation type="journal article" date="2016" name="Mol. Biol. Evol.">
        <title>Genome-Wide Survey of Gut Fungi (Harpellales) Reveals the First Horizontally Transferred Ubiquitin Gene from a Mosquito Host.</title>
        <authorList>
            <person name="Wang Y."/>
            <person name="White M.M."/>
            <person name="Kvist S."/>
            <person name="Moncalvo J.M."/>
        </authorList>
    </citation>
    <scope>NUCLEOTIDE SEQUENCE [LARGE SCALE GENOMIC DNA]</scope>
    <source>
        <strain evidence="1 2">ALG-7-W6</strain>
    </source>
</reference>
<comment type="caution">
    <text evidence="1">The sequence shown here is derived from an EMBL/GenBank/DDBJ whole genome shotgun (WGS) entry which is preliminary data.</text>
</comment>
<dbReference type="EMBL" id="LSSL01001723">
    <property type="protein sequence ID" value="OLY82266.1"/>
    <property type="molecule type" value="Genomic_DNA"/>
</dbReference>
<name>A0A1R0GZH4_9FUNG</name>